<protein>
    <submittedName>
        <fullName evidence="1">Uncharacterized protein</fullName>
    </submittedName>
</protein>
<organism evidence="1">
    <name type="scientific">Aeromonas caviae</name>
    <name type="common">Aeromonas punctata</name>
    <dbReference type="NCBI Taxonomy" id="648"/>
    <lineage>
        <taxon>Bacteria</taxon>
        <taxon>Pseudomonadati</taxon>
        <taxon>Pseudomonadota</taxon>
        <taxon>Gammaproteobacteria</taxon>
        <taxon>Aeromonadales</taxon>
        <taxon>Aeromonadaceae</taxon>
        <taxon>Aeromonas</taxon>
    </lineage>
</organism>
<accession>Q68E37</accession>
<reference evidence="1" key="1">
    <citation type="journal article" date="2004" name="Appl. Environ. Microbiol.">
        <title>Complete nucleotide sequence of the conjugative tetracycline resistance plasmid pFBAOT6, a member of a group of IncU plasmids with global ubiquity.</title>
        <authorList>
            <person name="Rhodes G."/>
            <person name="Parkhill J."/>
            <person name="Bird C."/>
            <person name="Ambrose K."/>
            <person name="Jones M."/>
            <person name="Huys G."/>
            <person name="Swings J."/>
            <person name="Pickup R.W."/>
        </authorList>
    </citation>
    <scope>NUCLEOTIDE SEQUENCE [LARGE SCALE GENOMIC DNA]</scope>
    <source>
        <strain evidence="1">HGB5</strain>
    </source>
</reference>
<sequence>MMPPSFYCKPRWIKAGGRSTGHSLAPSTQIQFMNNQSKKCLSEQHCATEGRLCSRDCGPLVTAGVQILQNLRGAWMLRRDIEPGGAQLHGDAVFARFAAIPDVVEHGLFLNGIDTIVIARGDTMEVRRRGQARSR</sequence>
<proteinExistence type="predicted"/>
<dbReference type="AlphaFoldDB" id="Q68E37"/>
<name>Q68E37_AERCA</name>
<dbReference type="EMBL" id="CR376602">
    <property type="protein sequence ID" value="CAG15119.1"/>
    <property type="molecule type" value="Genomic_DNA"/>
</dbReference>
<evidence type="ECO:0000313" key="1">
    <source>
        <dbReference type="EMBL" id="CAG15119.1"/>
    </source>
</evidence>
<gene>
    <name evidence="1" type="ORF">pFBAOT6.72</name>
</gene>